<dbReference type="OrthoDB" id="1144406at2"/>
<name>A0A4Q1K9K1_9FLAO</name>
<protein>
    <submittedName>
        <fullName evidence="2">Uncharacterized protein</fullName>
    </submittedName>
</protein>
<accession>A0A4Q1K9K1</accession>
<keyword evidence="1" id="KW-0732">Signal</keyword>
<comment type="caution">
    <text evidence="2">The sequence shown here is derived from an EMBL/GenBank/DDBJ whole genome shotgun (WGS) entry which is preliminary data.</text>
</comment>
<organism evidence="2 3">
    <name type="scientific">Flavobacterium stagni</name>
    <dbReference type="NCBI Taxonomy" id="2506421"/>
    <lineage>
        <taxon>Bacteria</taxon>
        <taxon>Pseudomonadati</taxon>
        <taxon>Bacteroidota</taxon>
        <taxon>Flavobacteriia</taxon>
        <taxon>Flavobacteriales</taxon>
        <taxon>Flavobacteriaceae</taxon>
        <taxon>Flavobacterium</taxon>
    </lineage>
</organism>
<keyword evidence="3" id="KW-1185">Reference proteome</keyword>
<proteinExistence type="predicted"/>
<dbReference type="RefSeq" id="WP_129461678.1">
    <property type="nucleotide sequence ID" value="NZ_SBKN01000005.1"/>
</dbReference>
<reference evidence="3" key="1">
    <citation type="submission" date="2019-01" db="EMBL/GenBank/DDBJ databases">
        <title>Cytophagaceae bacterium strain CAR-16.</title>
        <authorList>
            <person name="Chen W.-M."/>
        </authorList>
    </citation>
    <scope>NUCLEOTIDE SEQUENCE [LARGE SCALE GENOMIC DNA]</scope>
    <source>
        <strain evidence="3">WWJ-16</strain>
    </source>
</reference>
<evidence type="ECO:0000256" key="1">
    <source>
        <dbReference type="SAM" id="SignalP"/>
    </source>
</evidence>
<dbReference type="EMBL" id="SBKN01000005">
    <property type="protein sequence ID" value="RXR22220.1"/>
    <property type="molecule type" value="Genomic_DNA"/>
</dbReference>
<dbReference type="Proteomes" id="UP000289857">
    <property type="component" value="Unassembled WGS sequence"/>
</dbReference>
<evidence type="ECO:0000313" key="3">
    <source>
        <dbReference type="Proteomes" id="UP000289857"/>
    </source>
</evidence>
<sequence>MKKLFAVAVTALLCCCATLVSAQNKIEKINMTYGEELPDDGGKIVKIVGETKGKIYALVLKGKSDYFLKIFESGSMKQLSKNPIIFPELKDKELDFEEMVLLNDKLYVIGSVFVRSDKTFSLVAIPIDEKGKMSTKTTLMFESKVANKSDRGGFYFRKSPDEQVLLVMHTSLFEKEDSMKYETKLFDENMASFFSVEDVVKYDDNKKDYEFTISDFDVNVNDDVFIVVNEGYRDKKKKEKVEKVELHLYKKANGYKKDVVKVDIVDKEIINCKMLATNKGTVKLTGFFSSVRESGRANKELKGIYNITINVADNTVGKSVFNEFDYATKVKLIGERRAKKGKDVKPLYNIQTIIEKNDGGLIVLSEYQMVVFGQRQGIGPLGFQPITYITNEIIVTSLRPDGTFEWGNVVPKEQSATITAMSVNLFAGGASGSYNVALGMSIPVAMMGKGPEYLSFIPIYKNGQLNILINDHVKNKGVTNIEEIRSMGNYNNAVPSLFVFDNQGNMSRKDPDEVIKNELVIRPGVYCRKSEREFIIYASRKSNDKLGRMILED</sequence>
<evidence type="ECO:0000313" key="2">
    <source>
        <dbReference type="EMBL" id="RXR22220.1"/>
    </source>
</evidence>
<feature type="signal peptide" evidence="1">
    <location>
        <begin position="1"/>
        <end position="22"/>
    </location>
</feature>
<feature type="chain" id="PRO_5020960567" evidence="1">
    <location>
        <begin position="23"/>
        <end position="553"/>
    </location>
</feature>
<dbReference type="AlphaFoldDB" id="A0A4Q1K9K1"/>
<gene>
    <name evidence="2" type="ORF">EQG61_09485</name>
</gene>